<dbReference type="GO" id="GO:0006260">
    <property type="term" value="P:DNA replication"/>
    <property type="evidence" value="ECO:0007669"/>
    <property type="project" value="UniProtKB-KW"/>
</dbReference>
<dbReference type="InterPro" id="IPR024064">
    <property type="entry name" value="FdhE-like_sf"/>
</dbReference>
<evidence type="ECO:0000313" key="2">
    <source>
        <dbReference type="EMBL" id="CRY97865.1"/>
    </source>
</evidence>
<dbReference type="GO" id="GO:0003677">
    <property type="term" value="F:DNA binding"/>
    <property type="evidence" value="ECO:0007669"/>
    <property type="project" value="InterPro"/>
</dbReference>
<keyword evidence="1" id="KW-0235">DNA replication</keyword>
<reference evidence="2" key="2">
    <citation type="submission" date="2015-07" db="EMBL/GenBank/DDBJ databases">
        <title>Plasmids, circular viruses and viroids from rat gut.</title>
        <authorList>
            <person name="Jorgensen T.J."/>
            <person name="Hansen M.A."/>
            <person name="Xu Z."/>
            <person name="Tabak M.A."/>
            <person name="Sorensen S.J."/>
            <person name="Hansen L.H."/>
        </authorList>
    </citation>
    <scope>NUCLEOTIDE SEQUENCE</scope>
    <source>
        <plasmid evidence="2">pRGFK1780</plasmid>
    </source>
</reference>
<organism evidence="2">
    <name type="scientific">uncultured prokaryote</name>
    <dbReference type="NCBI Taxonomy" id="198431"/>
    <lineage>
        <taxon>unclassified sequences</taxon>
        <taxon>environmental samples</taxon>
    </lineage>
</organism>
<sequence>MSYHHYTPSRRLMSMAELNLAKTLNLRLEAHLRSLAVEFNEPLFVAQADRVHYCSTFWQGQRCPVCGKFHQMHTTGCRHRLCPICATREARVTAMQALEVVQEARKREPDLKLSLLTLTIKNCQGPDLCGEVHKMLAAWSYMVNRAVLRNHVLGWARNIEIVPGIENDGTYHPHIHAILMHRSTGIETIAEFRDQWRAGMKLDYDPVCDLRPIEDEEGAVFEVSKYISKLTRVYDNSSREHDHVKFLTQAIYSRRLRSYGGMWRIIRQQLGQLKIEQMDDDSISEYAEGIQDLDAKCPNCGSETVFTTLRWAGLHYATLPDQIRVLPFPEGFK</sequence>
<dbReference type="SUPFAM" id="SSF144020">
    <property type="entry name" value="FdhE-like"/>
    <property type="match status" value="1"/>
</dbReference>
<name>A0A0H5Q8Z3_9ZZZZ</name>
<dbReference type="Pfam" id="PF01446">
    <property type="entry name" value="Rep_1"/>
    <property type="match status" value="1"/>
</dbReference>
<dbReference type="AlphaFoldDB" id="A0A0H5Q8Z3"/>
<evidence type="ECO:0000256" key="1">
    <source>
        <dbReference type="ARBA" id="ARBA00022705"/>
    </source>
</evidence>
<geneLocation type="plasmid" evidence="2">
    <name>pRGFK1780</name>
</geneLocation>
<protein>
    <recommendedName>
        <fullName evidence="3">Replication protein</fullName>
    </recommendedName>
</protein>
<dbReference type="EMBL" id="LN854280">
    <property type="protein sequence ID" value="CRY97865.1"/>
    <property type="molecule type" value="Genomic_DNA"/>
</dbReference>
<dbReference type="InterPro" id="IPR000989">
    <property type="entry name" value="Rep"/>
</dbReference>
<evidence type="ECO:0008006" key="3">
    <source>
        <dbReference type="Google" id="ProtNLM"/>
    </source>
</evidence>
<accession>A0A0H5Q8Z3</accession>
<proteinExistence type="predicted"/>
<reference evidence="2" key="1">
    <citation type="submission" date="2015-06" db="EMBL/GenBank/DDBJ databases">
        <authorList>
            <person name="Joergensen T."/>
        </authorList>
    </citation>
    <scope>NUCLEOTIDE SEQUENCE</scope>
    <source>
        <plasmid evidence="2">pRGFK1780</plasmid>
    </source>
</reference>
<keyword evidence="2" id="KW-0614">Plasmid</keyword>